<name>C0BY88_9FIRM</name>
<dbReference type="Pfam" id="PF18941">
    <property type="entry name" value="DUF5688"/>
    <property type="match status" value="1"/>
</dbReference>
<dbReference type="InterPro" id="IPR043743">
    <property type="entry name" value="DUF5688"/>
</dbReference>
<dbReference type="STRING" id="553973.CLOHYLEM_04777"/>
<proteinExistence type="predicted"/>
<sequence>MKESLAIYAGLFYNRCTIIFQGCIIRPVHLVFNIFIQTGHRDRTDPGIFCRISEKTANTILLHKERSHMNYDQFVQDVKRKVSGECGAGTAVCIHTAVKNNGRERKGIMLTRQGVNISPAIYLEEYYEQFLNGGTLEEIAADIVRLYNEVRFSHSWEKDELRSYESVKEKIVYRLINKEKNKTMLTDAPFEPYLDMAAVFYVLLELNAYGTAAMMVRKEHLKGWNVSREDIYRQACRNTKRLLPCEFKTMKEVIAELDGSREMPGRDVMYVLSNTLRSFGAAVVMYDGVLGRVGDHLKENYYVLPSSIHEMIIIPESEAPGKSELANMVAEINATQVEEEDVLSDNAYYYDRKLKKLQE</sequence>
<accession>C0BY88</accession>
<protein>
    <submittedName>
        <fullName evidence="1">Uncharacterized protein</fullName>
    </submittedName>
</protein>
<dbReference type="eggNOG" id="ENOG502ZCAA">
    <property type="taxonomic scope" value="Bacteria"/>
</dbReference>
<reference evidence="1" key="2">
    <citation type="submission" date="2013-06" db="EMBL/GenBank/DDBJ databases">
        <title>Draft genome sequence of Clostridium hylemonae (DSM 15053).</title>
        <authorList>
            <person name="Sudarsanam P."/>
            <person name="Ley R."/>
            <person name="Guruge J."/>
            <person name="Turnbaugh P.J."/>
            <person name="Mahowald M."/>
            <person name="Liep D."/>
            <person name="Gordon J."/>
        </authorList>
    </citation>
    <scope>NUCLEOTIDE SEQUENCE</scope>
    <source>
        <strain evidence="1">DSM 15053</strain>
    </source>
</reference>
<evidence type="ECO:0000313" key="1">
    <source>
        <dbReference type="EMBL" id="EEG74816.1"/>
    </source>
</evidence>
<evidence type="ECO:0000313" key="2">
    <source>
        <dbReference type="Proteomes" id="UP000004893"/>
    </source>
</evidence>
<keyword evidence="2" id="KW-1185">Reference proteome</keyword>
<dbReference type="AlphaFoldDB" id="C0BY88"/>
<comment type="caution">
    <text evidence="1">The sequence shown here is derived from an EMBL/GenBank/DDBJ whole genome shotgun (WGS) entry which is preliminary data.</text>
</comment>
<dbReference type="EMBL" id="ABYI02000018">
    <property type="protein sequence ID" value="EEG74816.1"/>
    <property type="molecule type" value="Genomic_DNA"/>
</dbReference>
<gene>
    <name evidence="1" type="ORF">CLOHYLEM_04777</name>
</gene>
<dbReference type="HOGENOM" id="CLU_054014_0_0_9"/>
<reference evidence="1" key="1">
    <citation type="submission" date="2009-02" db="EMBL/GenBank/DDBJ databases">
        <authorList>
            <person name="Fulton L."/>
            <person name="Clifton S."/>
            <person name="Fulton B."/>
            <person name="Xu J."/>
            <person name="Minx P."/>
            <person name="Pepin K.H."/>
            <person name="Johnson M."/>
            <person name="Bhonagiri V."/>
            <person name="Nash W.E."/>
            <person name="Mardis E.R."/>
            <person name="Wilson R.K."/>
        </authorList>
    </citation>
    <scope>NUCLEOTIDE SEQUENCE [LARGE SCALE GENOMIC DNA]</scope>
    <source>
        <strain evidence="1">DSM 15053</strain>
    </source>
</reference>
<organism evidence="1 2">
    <name type="scientific">[Clostridium] hylemonae DSM 15053</name>
    <dbReference type="NCBI Taxonomy" id="553973"/>
    <lineage>
        <taxon>Bacteria</taxon>
        <taxon>Bacillati</taxon>
        <taxon>Bacillota</taxon>
        <taxon>Clostridia</taxon>
        <taxon>Lachnospirales</taxon>
        <taxon>Lachnospiraceae</taxon>
    </lineage>
</organism>
<dbReference type="Proteomes" id="UP000004893">
    <property type="component" value="Unassembled WGS sequence"/>
</dbReference>